<organism evidence="1">
    <name type="scientific">Solanum chacoense</name>
    <name type="common">Chaco potato</name>
    <dbReference type="NCBI Taxonomy" id="4108"/>
    <lineage>
        <taxon>Eukaryota</taxon>
        <taxon>Viridiplantae</taxon>
        <taxon>Streptophyta</taxon>
        <taxon>Embryophyta</taxon>
        <taxon>Tracheophyta</taxon>
        <taxon>Spermatophyta</taxon>
        <taxon>Magnoliopsida</taxon>
        <taxon>eudicotyledons</taxon>
        <taxon>Gunneridae</taxon>
        <taxon>Pentapetalae</taxon>
        <taxon>asterids</taxon>
        <taxon>lamiids</taxon>
        <taxon>Solanales</taxon>
        <taxon>Solanaceae</taxon>
        <taxon>Solanoideae</taxon>
        <taxon>Solaneae</taxon>
        <taxon>Solanum</taxon>
    </lineage>
</organism>
<protein>
    <submittedName>
        <fullName evidence="1">Putative ovule protein</fullName>
    </submittedName>
</protein>
<dbReference type="AlphaFoldDB" id="A0A0V0HE03"/>
<proteinExistence type="predicted"/>
<reference evidence="1" key="1">
    <citation type="submission" date="2015-12" db="EMBL/GenBank/DDBJ databases">
        <title>Gene expression during late stages of embryo sac development: a critical building block for successful pollen-pistil interactions.</title>
        <authorList>
            <person name="Liu Y."/>
            <person name="Joly V."/>
            <person name="Sabar M."/>
            <person name="Matton D.P."/>
        </authorList>
    </citation>
    <scope>NUCLEOTIDE SEQUENCE</scope>
</reference>
<accession>A0A0V0HE03</accession>
<evidence type="ECO:0000313" key="1">
    <source>
        <dbReference type="EMBL" id="JAP18355.1"/>
    </source>
</evidence>
<sequence length="82" mass="9375">MDTICHFLAEMQGKAAFNIPLWSCSSQDPALSRSLVHQAVFFCLQSFISMFLSCLRRLCRENSCRLSHSNKNKLKLIRNALP</sequence>
<dbReference type="EMBL" id="GEDG01021381">
    <property type="protein sequence ID" value="JAP18355.1"/>
    <property type="molecule type" value="Transcribed_RNA"/>
</dbReference>
<name>A0A0V0HE03_SOLCH</name>